<sequence length="437" mass="48322">VSMPRTRKCEDNFVRGNSENIPLVDIEMLQFFYLNNPDYTTSESTGVKNRRAMRAEYASQAVGYVQLNRPPNGPTVVRAVVTPEHGVRADGYRVEALIDEVQQSILGCRCFDCAASEGGCKHALALLSWLVEKSCSPSVTEVECYWKQSSLSAAVKYGEVVLASTMSKKKRLSNASTVDDAASLFFESLSATSGISTFHAVIHPENILHRLSLNRLALAFKATNVRITPKNFLDYIKSQVPQSAYHKAEVDSRNQSAIPTWRELRYGRITASYLYQAARSKTPDGSLVEAILGGYSFHATAAIDRGKRLEDDVLKAAVGRWKKCGLIISKDIPCFGASPDGLLDDAVIEVKCPSKLATVSTFLKTPTSLQPKAMAQIQLQMSLSGKNRGLFCVADPNFEVNKKVTVLEVKKDESFLKPLLEKTLSFWETNIFPKLFD</sequence>
<dbReference type="Pfam" id="PF09588">
    <property type="entry name" value="YqaJ"/>
    <property type="match status" value="1"/>
</dbReference>
<reference evidence="2" key="1">
    <citation type="journal article" date="2016" name="Gigascience">
        <title>De novo construction of an expanded transcriptome assembly for the western tarnished plant bug, Lygus hesperus.</title>
        <authorList>
            <person name="Tassone E.E."/>
            <person name="Geib S.M."/>
            <person name="Hall B."/>
            <person name="Fabrick J.A."/>
            <person name="Brent C.S."/>
            <person name="Hull J.J."/>
        </authorList>
    </citation>
    <scope>NUCLEOTIDE SEQUENCE</scope>
</reference>
<name>A0A146MFR2_LYGHE</name>
<dbReference type="EMBL" id="GDHC01000330">
    <property type="protein sequence ID" value="JAQ18299.1"/>
    <property type="molecule type" value="Transcribed_RNA"/>
</dbReference>
<dbReference type="InterPro" id="IPR019080">
    <property type="entry name" value="YqaJ_viral_recombinase"/>
</dbReference>
<evidence type="ECO:0000313" key="2">
    <source>
        <dbReference type="EMBL" id="JAQ18299.1"/>
    </source>
</evidence>
<protein>
    <recommendedName>
        <fullName evidence="1">YqaJ viral recombinase domain-containing protein</fullName>
    </recommendedName>
</protein>
<dbReference type="Gene3D" id="3.90.320.10">
    <property type="match status" value="1"/>
</dbReference>
<organism evidence="2">
    <name type="scientific">Lygus hesperus</name>
    <name type="common">Western plant bug</name>
    <dbReference type="NCBI Taxonomy" id="30085"/>
    <lineage>
        <taxon>Eukaryota</taxon>
        <taxon>Metazoa</taxon>
        <taxon>Ecdysozoa</taxon>
        <taxon>Arthropoda</taxon>
        <taxon>Hexapoda</taxon>
        <taxon>Insecta</taxon>
        <taxon>Pterygota</taxon>
        <taxon>Neoptera</taxon>
        <taxon>Paraneoptera</taxon>
        <taxon>Hemiptera</taxon>
        <taxon>Heteroptera</taxon>
        <taxon>Panheteroptera</taxon>
        <taxon>Cimicomorpha</taxon>
        <taxon>Miridae</taxon>
        <taxon>Mirini</taxon>
        <taxon>Lygus</taxon>
    </lineage>
</organism>
<evidence type="ECO:0000259" key="1">
    <source>
        <dbReference type="Pfam" id="PF09588"/>
    </source>
</evidence>
<dbReference type="InterPro" id="IPR011335">
    <property type="entry name" value="Restrct_endonuc-II-like"/>
</dbReference>
<accession>A0A146MFR2</accession>
<dbReference type="CDD" id="cd22343">
    <property type="entry name" value="PDDEXK_lambda_exonuclease-like"/>
    <property type="match status" value="1"/>
</dbReference>
<feature type="non-terminal residue" evidence="2">
    <location>
        <position position="1"/>
    </location>
</feature>
<dbReference type="PANTHER" id="PTHR39953:SF1">
    <property type="entry name" value="RE54151P"/>
    <property type="match status" value="1"/>
</dbReference>
<proteinExistence type="predicted"/>
<dbReference type="SUPFAM" id="SSF52980">
    <property type="entry name" value="Restriction endonuclease-like"/>
    <property type="match status" value="1"/>
</dbReference>
<feature type="domain" description="YqaJ viral recombinase" evidence="1">
    <location>
        <begin position="261"/>
        <end position="386"/>
    </location>
</feature>
<gene>
    <name evidence="2" type="ORF">g.34332</name>
</gene>
<dbReference type="AlphaFoldDB" id="A0A146MFR2"/>
<dbReference type="PANTHER" id="PTHR39953">
    <property type="entry name" value="RE54151P"/>
    <property type="match status" value="1"/>
</dbReference>
<dbReference type="GO" id="GO:0006281">
    <property type="term" value="P:DNA repair"/>
    <property type="evidence" value="ECO:0007669"/>
    <property type="project" value="UniProtKB-ARBA"/>
</dbReference>
<dbReference type="InterPro" id="IPR011604">
    <property type="entry name" value="PDDEXK-like_dom_sf"/>
</dbReference>